<feature type="transmembrane region" description="Helical" evidence="8">
    <location>
        <begin position="76"/>
        <end position="97"/>
    </location>
</feature>
<feature type="transmembrane region" description="Helical" evidence="8">
    <location>
        <begin position="109"/>
        <end position="129"/>
    </location>
</feature>
<feature type="transmembrane region" description="Helical" evidence="8">
    <location>
        <begin position="440"/>
        <end position="459"/>
    </location>
</feature>
<feature type="transmembrane region" description="Helical" evidence="8">
    <location>
        <begin position="354"/>
        <end position="373"/>
    </location>
</feature>
<dbReference type="GO" id="GO:0005886">
    <property type="term" value="C:plasma membrane"/>
    <property type="evidence" value="ECO:0007669"/>
    <property type="project" value="UniProtKB-SubCell"/>
</dbReference>
<comment type="subcellular location">
    <subcellularLocation>
        <location evidence="1">Cell membrane</location>
        <topology evidence="1">Multi-pass membrane protein</topology>
    </subcellularLocation>
</comment>
<dbReference type="InterPro" id="IPR028362">
    <property type="entry name" value="AlgI"/>
</dbReference>
<evidence type="ECO:0000256" key="6">
    <source>
        <dbReference type="ARBA" id="ARBA00023136"/>
    </source>
</evidence>
<evidence type="ECO:0000256" key="2">
    <source>
        <dbReference type="ARBA" id="ARBA00010323"/>
    </source>
</evidence>
<keyword evidence="3 7" id="KW-1003">Cell membrane</keyword>
<dbReference type="PIRSF" id="PIRSF500217">
    <property type="entry name" value="AlgI"/>
    <property type="match status" value="1"/>
</dbReference>
<dbReference type="PANTHER" id="PTHR13285">
    <property type="entry name" value="ACYLTRANSFERASE"/>
    <property type="match status" value="1"/>
</dbReference>
<dbReference type="PIRSF" id="PIRSF016636">
    <property type="entry name" value="AlgI_DltB"/>
    <property type="match status" value="1"/>
</dbReference>
<proteinExistence type="inferred from homology"/>
<keyword evidence="7" id="KW-0808">Transferase</keyword>
<evidence type="ECO:0000313" key="10">
    <source>
        <dbReference type="Proteomes" id="UP000824024"/>
    </source>
</evidence>
<evidence type="ECO:0000256" key="4">
    <source>
        <dbReference type="ARBA" id="ARBA00022692"/>
    </source>
</evidence>
<dbReference type="Pfam" id="PF03062">
    <property type="entry name" value="MBOAT"/>
    <property type="match status" value="1"/>
</dbReference>
<accession>A0A9D2IE73</accession>
<feature type="transmembrane region" description="Helical" evidence="8">
    <location>
        <begin position="309"/>
        <end position="334"/>
    </location>
</feature>
<evidence type="ECO:0000313" key="9">
    <source>
        <dbReference type="EMBL" id="HIZ06414.1"/>
    </source>
</evidence>
<dbReference type="InterPro" id="IPR004299">
    <property type="entry name" value="MBOAT_fam"/>
</dbReference>
<keyword evidence="5 8" id="KW-1133">Transmembrane helix</keyword>
<name>A0A9D2IE73_9FIRM</name>
<dbReference type="InterPro" id="IPR051085">
    <property type="entry name" value="MB_O-acyltransferase"/>
</dbReference>
<reference evidence="9" key="2">
    <citation type="submission" date="2021-04" db="EMBL/GenBank/DDBJ databases">
        <authorList>
            <person name="Gilroy R."/>
        </authorList>
    </citation>
    <scope>NUCLEOTIDE SEQUENCE</scope>
    <source>
        <strain evidence="9">CHK192-9172</strain>
    </source>
</reference>
<evidence type="ECO:0000256" key="7">
    <source>
        <dbReference type="PIRNR" id="PIRNR016636"/>
    </source>
</evidence>
<dbReference type="AlphaFoldDB" id="A0A9D2IE73"/>
<dbReference type="PANTHER" id="PTHR13285:SF18">
    <property type="entry name" value="PROTEIN-CYSTEINE N-PALMITOYLTRANSFERASE RASP"/>
    <property type="match status" value="1"/>
</dbReference>
<evidence type="ECO:0000256" key="5">
    <source>
        <dbReference type="ARBA" id="ARBA00022989"/>
    </source>
</evidence>
<reference evidence="9" key="1">
    <citation type="journal article" date="2021" name="PeerJ">
        <title>Extensive microbial diversity within the chicken gut microbiome revealed by metagenomics and culture.</title>
        <authorList>
            <person name="Gilroy R."/>
            <person name="Ravi A."/>
            <person name="Getino M."/>
            <person name="Pursley I."/>
            <person name="Horton D.L."/>
            <person name="Alikhan N.F."/>
            <person name="Baker D."/>
            <person name="Gharbi K."/>
            <person name="Hall N."/>
            <person name="Watson M."/>
            <person name="Adriaenssens E.M."/>
            <person name="Foster-Nyarko E."/>
            <person name="Jarju S."/>
            <person name="Secka A."/>
            <person name="Antonio M."/>
            <person name="Oren A."/>
            <person name="Chaudhuri R.R."/>
            <person name="La Ragione R."/>
            <person name="Hildebrand F."/>
            <person name="Pallen M.J."/>
        </authorList>
    </citation>
    <scope>NUCLEOTIDE SEQUENCE</scope>
    <source>
        <strain evidence="9">CHK192-9172</strain>
    </source>
</reference>
<feature type="transmembrane region" description="Helical" evidence="8">
    <location>
        <begin position="46"/>
        <end position="64"/>
    </location>
</feature>
<evidence type="ECO:0000256" key="3">
    <source>
        <dbReference type="ARBA" id="ARBA00022475"/>
    </source>
</evidence>
<organism evidence="9 10">
    <name type="scientific">Candidatus Eubacterium avistercoris</name>
    <dbReference type="NCBI Taxonomy" id="2838567"/>
    <lineage>
        <taxon>Bacteria</taxon>
        <taxon>Bacillati</taxon>
        <taxon>Bacillota</taxon>
        <taxon>Clostridia</taxon>
        <taxon>Eubacteriales</taxon>
        <taxon>Eubacteriaceae</taxon>
        <taxon>Eubacterium</taxon>
    </lineage>
</organism>
<keyword evidence="7" id="KW-0012">Acyltransferase</keyword>
<dbReference type="EMBL" id="DXCH01000016">
    <property type="protein sequence ID" value="HIZ06414.1"/>
    <property type="molecule type" value="Genomic_DNA"/>
</dbReference>
<sequence length="470" mass="53725">MVFSSIIFLCMFLPVVMAAYFICPARFRNIILLASSLFFYAWGEPIYILIMLFSTVFDYINGLLLERFEIRQKFRAHKAVIIISVVVNIGILCFFKYTDFIITNINELTGSAIGLLQIALPIGISFYTFQTLSYTIDVYRGKVKAQHNILDFATYISMFPQLIAGPIVRYSDVEKEIHNRTTNLTMVVQGTQRFLLGLGKKVLLANQIGAIWTEISSMGELNTSLAWLGALAYTFQIYFDFSGYSDMAVGLGKIMGFKFPENFMYPYQSKSITEFWRRWHITLSSWFREYLYIPLGGNRKGLPRQIFNLFIVWFLTGLWHGAGWTFITWGLYFFVILLLEKTFLLKLLDKCPVIIQHAYAVLLIVIGWVIFASPDLSTAGTFLKAMFGIGVSAAGGMAGYMWRTHAVLIIVLAIGSTQLPKIFWRLGLKKLFVKAKWRVIALNILCLAVLFCSLAFLVGDTYNPFLYFRF</sequence>
<comment type="caution">
    <text evidence="9">The sequence shown here is derived from an EMBL/GenBank/DDBJ whole genome shotgun (WGS) entry which is preliminary data.</text>
</comment>
<feature type="transmembrane region" description="Helical" evidence="8">
    <location>
        <begin position="385"/>
        <end position="402"/>
    </location>
</feature>
<dbReference type="GO" id="GO:0016746">
    <property type="term" value="F:acyltransferase activity"/>
    <property type="evidence" value="ECO:0007669"/>
    <property type="project" value="UniProtKB-KW"/>
</dbReference>
<dbReference type="Proteomes" id="UP000824024">
    <property type="component" value="Unassembled WGS sequence"/>
</dbReference>
<gene>
    <name evidence="9" type="ORF">IAA08_00590</name>
</gene>
<evidence type="ECO:0000256" key="8">
    <source>
        <dbReference type="SAM" id="Phobius"/>
    </source>
</evidence>
<feature type="transmembrane region" description="Helical" evidence="8">
    <location>
        <begin position="408"/>
        <end position="428"/>
    </location>
</feature>
<dbReference type="GO" id="GO:0042121">
    <property type="term" value="P:alginic acid biosynthetic process"/>
    <property type="evidence" value="ECO:0007669"/>
    <property type="project" value="InterPro"/>
</dbReference>
<comment type="similarity">
    <text evidence="2 7">Belongs to the membrane-bound acyltransferase family.</text>
</comment>
<keyword evidence="4 8" id="KW-0812">Transmembrane</keyword>
<keyword evidence="6 7" id="KW-0472">Membrane</keyword>
<evidence type="ECO:0000256" key="1">
    <source>
        <dbReference type="ARBA" id="ARBA00004651"/>
    </source>
</evidence>
<protein>
    <submittedName>
        <fullName evidence="9">MBOAT family protein</fullName>
    </submittedName>
</protein>
<dbReference type="InterPro" id="IPR024194">
    <property type="entry name" value="Ac/AlaTfrase_AlgI/DltB"/>
</dbReference>